<evidence type="ECO:0000313" key="6">
    <source>
        <dbReference type="Proteomes" id="UP000807306"/>
    </source>
</evidence>
<dbReference type="InterPro" id="IPR036188">
    <property type="entry name" value="FAD/NAD-bd_sf"/>
</dbReference>
<name>A0A9P6JM79_9AGAR</name>
<protein>
    <recommendedName>
        <fullName evidence="4">FAD-binding domain-containing protein</fullName>
    </recommendedName>
</protein>
<dbReference type="Gene3D" id="3.30.70.2450">
    <property type="match status" value="1"/>
</dbReference>
<evidence type="ECO:0000256" key="2">
    <source>
        <dbReference type="ARBA" id="ARBA00022827"/>
    </source>
</evidence>
<keyword evidence="3" id="KW-0560">Oxidoreductase</keyword>
<keyword evidence="6" id="KW-1185">Reference proteome</keyword>
<evidence type="ECO:0000313" key="5">
    <source>
        <dbReference type="EMBL" id="KAF9525485.1"/>
    </source>
</evidence>
<dbReference type="OrthoDB" id="10016252at2759"/>
<accession>A0A9P6JM79</accession>
<dbReference type="EMBL" id="MU157883">
    <property type="protein sequence ID" value="KAF9525485.1"/>
    <property type="molecule type" value="Genomic_DNA"/>
</dbReference>
<sequence>MDNLSPCLKPIVTRDKGQKCSPRTLKVLKPLGLWKKVAQFWLPVPKIALYGLPGGTEVIEEAEMISTVDATPDIPHPNVIFLGQNHLQAMLAEAIINLGGVIDRGIELKNLQQSKDSVQVTLVDVKQGGLKEASYEYIACMDGGEGIVRKALDIPFVGETRENTQIVFGDFYMKGLGNDRVHIWGDILKKGLLAKATETPGLFSLIIGGDIKSYINSSNRMEKFNIRMAPQFSKGRVFIGGGRPTGGQTLAVKDGSSNPNSFARGGKLNQLGVNYRTSRTVVDDGEPIEAVSGYGGPDGGPVRAGDRAPDASGLVRVGTDEPARLFEIFDSRLHTVVIFADRLTEELIVTFTLFTKYSPEVVRFVVVRWFKITSPQFWIFWCTKIEMVTLTRLTTLGMIPARVSLCDLMDLLGKVTDYSKCRKLL</sequence>
<feature type="domain" description="FAD-binding" evidence="4">
    <location>
        <begin position="16"/>
        <end position="162"/>
    </location>
</feature>
<dbReference type="InterPro" id="IPR002938">
    <property type="entry name" value="FAD-bd"/>
</dbReference>
<dbReference type="GO" id="GO:0016491">
    <property type="term" value="F:oxidoreductase activity"/>
    <property type="evidence" value="ECO:0007669"/>
    <property type="project" value="UniProtKB-KW"/>
</dbReference>
<dbReference type="Proteomes" id="UP000807306">
    <property type="component" value="Unassembled WGS sequence"/>
</dbReference>
<evidence type="ECO:0000256" key="1">
    <source>
        <dbReference type="ARBA" id="ARBA00022630"/>
    </source>
</evidence>
<comment type="caution">
    <text evidence="5">The sequence shown here is derived from an EMBL/GenBank/DDBJ whole genome shotgun (WGS) entry which is preliminary data.</text>
</comment>
<dbReference type="Pfam" id="PF01494">
    <property type="entry name" value="FAD_binding_3"/>
    <property type="match status" value="1"/>
</dbReference>
<evidence type="ECO:0000259" key="4">
    <source>
        <dbReference type="Pfam" id="PF01494"/>
    </source>
</evidence>
<dbReference type="GO" id="GO:0071949">
    <property type="term" value="F:FAD binding"/>
    <property type="evidence" value="ECO:0007669"/>
    <property type="project" value="InterPro"/>
</dbReference>
<dbReference type="SUPFAM" id="SSF51905">
    <property type="entry name" value="FAD/NAD(P)-binding domain"/>
    <property type="match status" value="1"/>
</dbReference>
<keyword evidence="2" id="KW-0274">FAD</keyword>
<proteinExistence type="predicted"/>
<gene>
    <name evidence="5" type="ORF">CPB83DRAFT_838084</name>
</gene>
<dbReference type="AlphaFoldDB" id="A0A9P6JM79"/>
<organism evidence="5 6">
    <name type="scientific">Crepidotus variabilis</name>
    <dbReference type="NCBI Taxonomy" id="179855"/>
    <lineage>
        <taxon>Eukaryota</taxon>
        <taxon>Fungi</taxon>
        <taxon>Dikarya</taxon>
        <taxon>Basidiomycota</taxon>
        <taxon>Agaricomycotina</taxon>
        <taxon>Agaricomycetes</taxon>
        <taxon>Agaricomycetidae</taxon>
        <taxon>Agaricales</taxon>
        <taxon>Agaricineae</taxon>
        <taxon>Crepidotaceae</taxon>
        <taxon>Crepidotus</taxon>
    </lineage>
</organism>
<keyword evidence="1" id="KW-0285">Flavoprotein</keyword>
<dbReference type="Gene3D" id="3.50.50.60">
    <property type="entry name" value="FAD/NAD(P)-binding domain"/>
    <property type="match status" value="1"/>
</dbReference>
<evidence type="ECO:0000256" key="3">
    <source>
        <dbReference type="ARBA" id="ARBA00023002"/>
    </source>
</evidence>
<reference evidence="5" key="1">
    <citation type="submission" date="2020-11" db="EMBL/GenBank/DDBJ databases">
        <authorList>
            <consortium name="DOE Joint Genome Institute"/>
            <person name="Ahrendt S."/>
            <person name="Riley R."/>
            <person name="Andreopoulos W."/>
            <person name="Labutti K."/>
            <person name="Pangilinan J."/>
            <person name="Ruiz-Duenas F.J."/>
            <person name="Barrasa J.M."/>
            <person name="Sanchez-Garcia M."/>
            <person name="Camarero S."/>
            <person name="Miyauchi S."/>
            <person name="Serrano A."/>
            <person name="Linde D."/>
            <person name="Babiker R."/>
            <person name="Drula E."/>
            <person name="Ayuso-Fernandez I."/>
            <person name="Pacheco R."/>
            <person name="Padilla G."/>
            <person name="Ferreira P."/>
            <person name="Barriuso J."/>
            <person name="Kellner H."/>
            <person name="Castanera R."/>
            <person name="Alfaro M."/>
            <person name="Ramirez L."/>
            <person name="Pisabarro A.G."/>
            <person name="Kuo A."/>
            <person name="Tritt A."/>
            <person name="Lipzen A."/>
            <person name="He G."/>
            <person name="Yan M."/>
            <person name="Ng V."/>
            <person name="Cullen D."/>
            <person name="Martin F."/>
            <person name="Rosso M.-N."/>
            <person name="Henrissat B."/>
            <person name="Hibbett D."/>
            <person name="Martinez A.T."/>
            <person name="Grigoriev I.V."/>
        </authorList>
    </citation>
    <scope>NUCLEOTIDE SEQUENCE</scope>
    <source>
        <strain evidence="5">CBS 506.95</strain>
    </source>
</reference>